<organism evidence="1 2">
    <name type="scientific">Candidatus Lumbricidiphila eiseniae</name>
    <dbReference type="NCBI Taxonomy" id="1969409"/>
    <lineage>
        <taxon>Bacteria</taxon>
        <taxon>Bacillati</taxon>
        <taxon>Actinomycetota</taxon>
        <taxon>Actinomycetes</taxon>
        <taxon>Micrococcales</taxon>
        <taxon>Microbacteriaceae</taxon>
        <taxon>Candidatus Lumbricidiphila</taxon>
    </lineage>
</organism>
<proteinExistence type="predicted"/>
<accession>A0A2A6FQW0</accession>
<protein>
    <submittedName>
        <fullName evidence="1">Uncharacterized protein</fullName>
    </submittedName>
</protein>
<gene>
    <name evidence="1" type="ORF">B5766_08360</name>
</gene>
<name>A0A2A6FQW0_9MICO</name>
<sequence>MDTVEHLGPAFFHGDCFIVFDDNSRLRWRRPDRREWRLTEIWPTEKERLGMAQHIAQGGKLLIVVPITSTTYSAFVEEVPTHYSTVITGSGEELVDFRLESLDWLPTPLREHAENAREQLKKRWGNELCLLRPPVTTARFSHEYTNVGLALLWPDTPRRLVERHLDELITSVFDVRISHPVSHENLALSTKESGTRIRPPLQLAQSETTRMMPEGESNMNPGVTI</sequence>
<dbReference type="Proteomes" id="UP000219994">
    <property type="component" value="Unassembled WGS sequence"/>
</dbReference>
<evidence type="ECO:0000313" key="1">
    <source>
        <dbReference type="EMBL" id="PDQ34991.1"/>
    </source>
</evidence>
<dbReference type="EMBL" id="NAEP01000042">
    <property type="protein sequence ID" value="PDQ34991.1"/>
    <property type="molecule type" value="Genomic_DNA"/>
</dbReference>
<evidence type="ECO:0000313" key="2">
    <source>
        <dbReference type="Proteomes" id="UP000219994"/>
    </source>
</evidence>
<reference evidence="2" key="1">
    <citation type="submission" date="2017-03" db="EMBL/GenBank/DDBJ databases">
        <authorList>
            <person name="Lund M.B."/>
        </authorList>
    </citation>
    <scope>NUCLEOTIDE SEQUENCE [LARGE SCALE GENOMIC DNA]</scope>
</reference>
<comment type="caution">
    <text evidence="1">The sequence shown here is derived from an EMBL/GenBank/DDBJ whole genome shotgun (WGS) entry which is preliminary data.</text>
</comment>
<dbReference type="AlphaFoldDB" id="A0A2A6FQW0"/>